<keyword evidence="1" id="KW-0812">Transmembrane</keyword>
<dbReference type="AlphaFoldDB" id="A0A174NM59"/>
<evidence type="ECO:0000256" key="1">
    <source>
        <dbReference type="SAM" id="Phobius"/>
    </source>
</evidence>
<sequence>MWELGKDFLLVSMGMGIGVVLMCILSVGKEADYKMKQLEESEDN</sequence>
<keyword evidence="1" id="KW-0472">Membrane</keyword>
<organism evidence="2 3">
    <name type="scientific">Dorea longicatena</name>
    <dbReference type="NCBI Taxonomy" id="88431"/>
    <lineage>
        <taxon>Bacteria</taxon>
        <taxon>Bacillati</taxon>
        <taxon>Bacillota</taxon>
        <taxon>Clostridia</taxon>
        <taxon>Lachnospirales</taxon>
        <taxon>Lachnospiraceae</taxon>
        <taxon>Dorea</taxon>
    </lineage>
</organism>
<keyword evidence="1" id="KW-1133">Transmembrane helix</keyword>
<reference evidence="2 3" key="1">
    <citation type="submission" date="2015-09" db="EMBL/GenBank/DDBJ databases">
        <authorList>
            <consortium name="Pathogen Informatics"/>
        </authorList>
    </citation>
    <scope>NUCLEOTIDE SEQUENCE [LARGE SCALE GENOMIC DNA]</scope>
    <source>
        <strain evidence="2 3">2789STDY5834914</strain>
    </source>
</reference>
<dbReference type="Proteomes" id="UP000095485">
    <property type="component" value="Unassembled WGS sequence"/>
</dbReference>
<dbReference type="EMBL" id="CZAY01000008">
    <property type="protein sequence ID" value="CUP48706.1"/>
    <property type="molecule type" value="Genomic_DNA"/>
</dbReference>
<evidence type="ECO:0000313" key="2">
    <source>
        <dbReference type="EMBL" id="CUP48706.1"/>
    </source>
</evidence>
<gene>
    <name evidence="2" type="ORF">ERS852526_01244</name>
</gene>
<dbReference type="InterPro" id="IPR024522">
    <property type="entry name" value="DUF3789"/>
</dbReference>
<evidence type="ECO:0000313" key="3">
    <source>
        <dbReference type="Proteomes" id="UP000095485"/>
    </source>
</evidence>
<dbReference type="GeneID" id="96228537"/>
<accession>A0A174NM59</accession>
<proteinExistence type="predicted"/>
<dbReference type="Pfam" id="PF12664">
    <property type="entry name" value="DUF3789"/>
    <property type="match status" value="1"/>
</dbReference>
<name>A0A174NM59_9FIRM</name>
<protein>
    <submittedName>
        <fullName evidence="2">Protein of uncharacterized function (DUF3789)</fullName>
    </submittedName>
</protein>
<dbReference type="OrthoDB" id="1647731at2"/>
<feature type="transmembrane region" description="Helical" evidence="1">
    <location>
        <begin position="6"/>
        <end position="27"/>
    </location>
</feature>
<dbReference type="RefSeq" id="WP_055056274.1">
    <property type="nucleotide sequence ID" value="NZ_CZAY01000008.1"/>
</dbReference>